<name>A0A0G0N069_9BACT</name>
<dbReference type="Gene3D" id="3.30.70.60">
    <property type="match status" value="1"/>
</dbReference>
<comment type="caution">
    <text evidence="3">The sequence shown here is derived from an EMBL/GenBank/DDBJ whole genome shotgun (WGS) entry which is preliminary data.</text>
</comment>
<feature type="compositionally biased region" description="Low complexity" evidence="1">
    <location>
        <begin position="34"/>
        <end position="43"/>
    </location>
</feature>
<feature type="region of interest" description="Disordered" evidence="1">
    <location>
        <begin position="1"/>
        <end position="43"/>
    </location>
</feature>
<feature type="compositionally biased region" description="Basic and acidic residues" evidence="1">
    <location>
        <begin position="1"/>
        <end position="12"/>
    </location>
</feature>
<evidence type="ECO:0000256" key="2">
    <source>
        <dbReference type="SAM" id="Phobius"/>
    </source>
</evidence>
<evidence type="ECO:0000313" key="4">
    <source>
        <dbReference type="Proteomes" id="UP000034799"/>
    </source>
</evidence>
<accession>A0A0G0N069</accession>
<dbReference type="EMBL" id="LBWK01000001">
    <property type="protein sequence ID" value="KKR06211.1"/>
    <property type="molecule type" value="Genomic_DNA"/>
</dbReference>
<dbReference type="STRING" id="1619100.UT34_C0001G0251"/>
<evidence type="ECO:0000256" key="1">
    <source>
        <dbReference type="SAM" id="MobiDB-lite"/>
    </source>
</evidence>
<dbReference type="InterPro" id="IPR014717">
    <property type="entry name" value="Transl_elong_EF1B/ribsomal_bS6"/>
</dbReference>
<gene>
    <name evidence="3" type="ORF">UT34_C0001G0251</name>
</gene>
<organism evidence="3 4">
    <name type="scientific">candidate division WS6 bacterium GW2011_GWF2_39_15</name>
    <dbReference type="NCBI Taxonomy" id="1619100"/>
    <lineage>
        <taxon>Bacteria</taxon>
        <taxon>Candidatus Dojkabacteria</taxon>
    </lineage>
</organism>
<dbReference type="AlphaFoldDB" id="A0A0G0N069"/>
<keyword evidence="2" id="KW-1133">Transmembrane helix</keyword>
<evidence type="ECO:0008006" key="5">
    <source>
        <dbReference type="Google" id="ProtNLM"/>
    </source>
</evidence>
<proteinExistence type="predicted"/>
<protein>
    <recommendedName>
        <fullName evidence="5">Type IV pilus assembly protein PilO</fullName>
    </recommendedName>
</protein>
<feature type="transmembrane region" description="Helical" evidence="2">
    <location>
        <begin position="80"/>
        <end position="99"/>
    </location>
</feature>
<feature type="compositionally biased region" description="Polar residues" evidence="1">
    <location>
        <begin position="18"/>
        <end position="33"/>
    </location>
</feature>
<reference evidence="3 4" key="1">
    <citation type="journal article" date="2015" name="Nature">
        <title>rRNA introns, odd ribosomes, and small enigmatic genomes across a large radiation of phyla.</title>
        <authorList>
            <person name="Brown C.T."/>
            <person name="Hug L.A."/>
            <person name="Thomas B.C."/>
            <person name="Sharon I."/>
            <person name="Castelle C.J."/>
            <person name="Singh A."/>
            <person name="Wilkins M.J."/>
            <person name="Williams K.H."/>
            <person name="Banfield J.F."/>
        </authorList>
    </citation>
    <scope>NUCLEOTIDE SEQUENCE [LARGE SCALE GENOMIC DNA]</scope>
</reference>
<dbReference type="Proteomes" id="UP000034799">
    <property type="component" value="Unassembled WGS sequence"/>
</dbReference>
<evidence type="ECO:0000313" key="3">
    <source>
        <dbReference type="EMBL" id="KKR06211.1"/>
    </source>
</evidence>
<sequence>MPEVNKEPEAEAKAISSAAPQQESLTSNKPKVQTETAVPVAAPATPLAPEADFKRRQKSGVIDELKQLQVDVKSFKPSDLFIPVLSLFLLIILTIFVYVPMITKAIEFRNEKGQVAENIKKLNQLETEIGRIDVGQLQQDLAVSRDVIPFSLQVSDFVLYVNDLAEHKGLDFKEILAGDILIRSKGEKRDVDPVIKGVSGPLKYVGSLTKVVDFLDELQNVSPFIISADSIELKQVAGTNDWELSLIITGYYLNKASLPALDIYVPMSSYAQYKSVIDIFKEKSESIEK</sequence>
<keyword evidence="2" id="KW-0472">Membrane</keyword>
<keyword evidence="2" id="KW-0812">Transmembrane</keyword>